<name>W1IUY4_9GAMM</name>
<evidence type="ECO:0000313" key="2">
    <source>
        <dbReference type="Proteomes" id="UP000019202"/>
    </source>
</evidence>
<dbReference type="AlphaFoldDB" id="W1IUY4"/>
<dbReference type="EMBL" id="CBXF010000077">
    <property type="protein sequence ID" value="CDL82312.1"/>
    <property type="molecule type" value="Genomic_DNA"/>
</dbReference>
<protein>
    <submittedName>
        <fullName evidence="1">Uncharacterized protein</fullName>
    </submittedName>
</protein>
<proteinExistence type="predicted"/>
<dbReference type="Proteomes" id="UP000019202">
    <property type="component" value="Unassembled WGS sequence"/>
</dbReference>
<keyword evidence="2" id="KW-1185">Reference proteome</keyword>
<gene>
    <name evidence="1" type="ORF">XSR1_20136</name>
</gene>
<evidence type="ECO:0000313" key="1">
    <source>
        <dbReference type="EMBL" id="CDL82312.1"/>
    </source>
</evidence>
<organism evidence="1 2">
    <name type="scientific">Xenorhabdus szentirmaii DSM 16338</name>
    <dbReference type="NCBI Taxonomy" id="1427518"/>
    <lineage>
        <taxon>Bacteria</taxon>
        <taxon>Pseudomonadati</taxon>
        <taxon>Pseudomonadota</taxon>
        <taxon>Gammaproteobacteria</taxon>
        <taxon>Enterobacterales</taxon>
        <taxon>Morganellaceae</taxon>
        <taxon>Xenorhabdus</taxon>
    </lineage>
</organism>
<reference evidence="1" key="1">
    <citation type="submission" date="2013-11" db="EMBL/GenBank/DDBJ databases">
        <title>Draft genome sequence and annotation of the entomopathogenic bacteria, Xenorhabdus cabanillasi strain JM26 and Xenorhabdus szentirmai strain DSM 16338.</title>
        <authorList>
            <person name="Gualtieri M."/>
            <person name="Ogier J.C."/>
            <person name="Pages S."/>
            <person name="Givaudan A."/>
            <person name="Gaudriault S."/>
        </authorList>
    </citation>
    <scope>NUCLEOTIDE SEQUENCE [LARGE SCALE GENOMIC DNA]</scope>
    <source>
        <strain evidence="1">DSM 16338</strain>
    </source>
</reference>
<comment type="caution">
    <text evidence="1">The sequence shown here is derived from an EMBL/GenBank/DDBJ whole genome shotgun (WGS) entry which is preliminary data.</text>
</comment>
<accession>W1IUY4</accession>
<sequence>MDNLLSLFFIWANHIWLDAGFIGFSGNDNRQTTGELAYAAHLGGGVDF</sequence>